<evidence type="ECO:0000256" key="1">
    <source>
        <dbReference type="ARBA" id="ARBA00005860"/>
    </source>
</evidence>
<dbReference type="GO" id="GO:0004222">
    <property type="term" value="F:metalloendopeptidase activity"/>
    <property type="evidence" value="ECO:0007669"/>
    <property type="project" value="InterPro"/>
</dbReference>
<keyword evidence="5 8" id="KW-0862">Zinc</keyword>
<evidence type="ECO:0000256" key="6">
    <source>
        <dbReference type="ARBA" id="ARBA00023049"/>
    </source>
</evidence>
<name>A0A0V0QL21_PSEPJ</name>
<keyword evidence="2" id="KW-0645">Protease</keyword>
<comment type="cofactor">
    <cofactor evidence="8">
        <name>Zn(2+)</name>
        <dbReference type="ChEBI" id="CHEBI:29105"/>
    </cofactor>
    <text evidence="8">Binds 1 zinc ion per subunit.</text>
</comment>
<keyword evidence="6 8" id="KW-0482">Metalloprotease</keyword>
<organism evidence="11 12">
    <name type="scientific">Pseudocohnilembus persalinus</name>
    <name type="common">Ciliate</name>
    <dbReference type="NCBI Taxonomy" id="266149"/>
    <lineage>
        <taxon>Eukaryota</taxon>
        <taxon>Sar</taxon>
        <taxon>Alveolata</taxon>
        <taxon>Ciliophora</taxon>
        <taxon>Intramacronucleata</taxon>
        <taxon>Oligohymenophorea</taxon>
        <taxon>Scuticociliatia</taxon>
        <taxon>Philasterida</taxon>
        <taxon>Pseudocohnilembidae</taxon>
        <taxon>Pseudocohnilembus</taxon>
    </lineage>
</organism>
<dbReference type="Gene3D" id="3.10.170.20">
    <property type="match status" value="1"/>
</dbReference>
<evidence type="ECO:0000256" key="2">
    <source>
        <dbReference type="ARBA" id="ARBA00022670"/>
    </source>
</evidence>
<dbReference type="PANTHER" id="PTHR10942:SF0">
    <property type="entry name" value="LEISHMANOLYSIN-LIKE PEPTIDASE"/>
    <property type="match status" value="1"/>
</dbReference>
<evidence type="ECO:0000313" key="12">
    <source>
        <dbReference type="Proteomes" id="UP000054937"/>
    </source>
</evidence>
<dbReference type="GO" id="GO:0006508">
    <property type="term" value="P:proteolysis"/>
    <property type="evidence" value="ECO:0007669"/>
    <property type="project" value="UniProtKB-KW"/>
</dbReference>
<dbReference type="GO" id="GO:0046872">
    <property type="term" value="F:metal ion binding"/>
    <property type="evidence" value="ECO:0007669"/>
    <property type="project" value="UniProtKB-KW"/>
</dbReference>
<keyword evidence="12" id="KW-1185">Reference proteome</keyword>
<dbReference type="CDD" id="cd00064">
    <property type="entry name" value="FU"/>
    <property type="match status" value="1"/>
</dbReference>
<dbReference type="GO" id="GO:0007155">
    <property type="term" value="P:cell adhesion"/>
    <property type="evidence" value="ECO:0007669"/>
    <property type="project" value="InterPro"/>
</dbReference>
<feature type="binding site" evidence="8">
    <location>
        <position position="290"/>
    </location>
    <ligand>
        <name>Zn(2+)</name>
        <dbReference type="ChEBI" id="CHEBI:29105"/>
        <note>catalytic</note>
    </ligand>
</feature>
<keyword evidence="9" id="KW-0245">EGF-like domain</keyword>
<dbReference type="SUPFAM" id="SSF55486">
    <property type="entry name" value="Metalloproteases ('zincins'), catalytic domain"/>
    <property type="match status" value="1"/>
</dbReference>
<dbReference type="Proteomes" id="UP000054937">
    <property type="component" value="Unassembled WGS sequence"/>
</dbReference>
<feature type="disulfide bond" evidence="9">
    <location>
        <begin position="516"/>
        <end position="525"/>
    </location>
</feature>
<dbReference type="FunFam" id="3.90.132.10:FF:000001">
    <property type="entry name" value="leishmanolysin-like peptidase isoform X2"/>
    <property type="match status" value="1"/>
</dbReference>
<comment type="similarity">
    <text evidence="1">Belongs to the peptidase M8 family.</text>
</comment>
<reference evidence="11 12" key="1">
    <citation type="journal article" date="2015" name="Sci. Rep.">
        <title>Genome of the facultative scuticociliatosis pathogen Pseudocohnilembus persalinus provides insight into its virulence through horizontal gene transfer.</title>
        <authorList>
            <person name="Xiong J."/>
            <person name="Wang G."/>
            <person name="Cheng J."/>
            <person name="Tian M."/>
            <person name="Pan X."/>
            <person name="Warren A."/>
            <person name="Jiang C."/>
            <person name="Yuan D."/>
            <person name="Miao W."/>
        </authorList>
    </citation>
    <scope>NUCLEOTIDE SEQUENCE [LARGE SCALE GENOMIC DNA]</scope>
    <source>
        <strain evidence="11">36N120E</strain>
    </source>
</reference>
<evidence type="ECO:0000256" key="9">
    <source>
        <dbReference type="PROSITE-ProRule" id="PRU00076"/>
    </source>
</evidence>
<feature type="disulfide bond" evidence="9">
    <location>
        <begin position="495"/>
        <end position="505"/>
    </location>
</feature>
<dbReference type="PROSITE" id="PS00022">
    <property type="entry name" value="EGF_1"/>
    <property type="match status" value="1"/>
</dbReference>
<feature type="domain" description="EGF-like" evidence="10">
    <location>
        <begin position="491"/>
        <end position="526"/>
    </location>
</feature>
<evidence type="ECO:0000256" key="7">
    <source>
        <dbReference type="PIRSR" id="PIRSR601577-1"/>
    </source>
</evidence>
<dbReference type="Gene3D" id="3.90.132.10">
    <property type="entry name" value="Leishmanolysin , domain 2"/>
    <property type="match status" value="1"/>
</dbReference>
<dbReference type="SMART" id="SM00261">
    <property type="entry name" value="FU"/>
    <property type="match status" value="1"/>
</dbReference>
<accession>A0A0V0QL21</accession>
<feature type="active site" evidence="7">
    <location>
        <position position="205"/>
    </location>
</feature>
<proteinExistence type="inferred from homology"/>
<dbReference type="PROSITE" id="PS50026">
    <property type="entry name" value="EGF_3"/>
    <property type="match status" value="1"/>
</dbReference>
<comment type="caution">
    <text evidence="11">The sequence shown here is derived from an EMBL/GenBank/DDBJ whole genome shotgun (WGS) entry which is preliminary data.</text>
</comment>
<evidence type="ECO:0000259" key="10">
    <source>
        <dbReference type="PROSITE" id="PS50026"/>
    </source>
</evidence>
<dbReference type="InterPro" id="IPR001577">
    <property type="entry name" value="Peptidase_M8"/>
</dbReference>
<evidence type="ECO:0000256" key="4">
    <source>
        <dbReference type="ARBA" id="ARBA00022801"/>
    </source>
</evidence>
<gene>
    <name evidence="11" type="ORF">PPERSA_09054</name>
</gene>
<evidence type="ECO:0000256" key="3">
    <source>
        <dbReference type="ARBA" id="ARBA00022723"/>
    </source>
</evidence>
<sequence>MEQHGHECNRHKHIPEQVQLQQKDRMQKINEIRAQKRELLTNQSIIKGKRNLINQKDQAKPIRITFDTTSLQNLDKNKQELIKNSLEIAKQYFQHMILVHRDEQNIIVKNHSSNNDPGDDGNCLIYNDLNIPENDQKEGVPDSDLHIYVIYKNSNDNYIAYAAPCQYRNYRPLVGYINFNINWLGSVHDQSSSVFEYFVKVTVHELIHCLGFNADGIDTFLIEQEDGTFGLRTQEELNDIKDVNYQWRGKSTLMLKSPNVKRVAQEYFGCDQIEGMIMENEGKDGSKHDHWEKSLQINELMTSTVTQDIPVVSEFTLAYLKDSNWYADIDFSMAESLQWGKGEGCAFFNEICQAKQDFREFPNNQKQQCTFFRNGPGIPTQLNFLDDCEAVSMYDNYDCSDPSDNNQEISDYTSQVYGVDSKCFESDIIKDQYSLENLTSRCYEHICFNNKLYIKISGNLLQCKDGQQLNAPQGYKGTLTCPDDIEQFCNLPRHCEDHCNGKGYCLNKDGNNKCLCMEGYQGKNCEIKCDGECTTEDQCDENMRYDEFTKTCQKCSENCSYSCTGPNESDCTLCENGQLFTADGCKASCPKNTQKNDDNVCLQQELNYLTVESTSNSFKLRFYGMVCSFLIISILM</sequence>
<dbReference type="GO" id="GO:0016020">
    <property type="term" value="C:membrane"/>
    <property type="evidence" value="ECO:0007669"/>
    <property type="project" value="InterPro"/>
</dbReference>
<evidence type="ECO:0000256" key="5">
    <source>
        <dbReference type="ARBA" id="ARBA00022833"/>
    </source>
</evidence>
<evidence type="ECO:0000256" key="8">
    <source>
        <dbReference type="PIRSR" id="PIRSR601577-2"/>
    </source>
</evidence>
<dbReference type="InParanoid" id="A0A0V0QL21"/>
<feature type="binding site" evidence="8">
    <location>
        <position position="208"/>
    </location>
    <ligand>
        <name>Zn(2+)</name>
        <dbReference type="ChEBI" id="CHEBI:29105"/>
        <note>catalytic</note>
    </ligand>
</feature>
<protein>
    <submittedName>
        <fullName evidence="11">Insulin-like growth factor binding protein, N-terminal</fullName>
    </submittedName>
</protein>
<dbReference type="InterPro" id="IPR000742">
    <property type="entry name" value="EGF"/>
</dbReference>
<evidence type="ECO:0000313" key="11">
    <source>
        <dbReference type="EMBL" id="KRX02932.1"/>
    </source>
</evidence>
<dbReference type="PANTHER" id="PTHR10942">
    <property type="entry name" value="LEISHMANOLYSIN-LIKE PEPTIDASE"/>
    <property type="match status" value="1"/>
</dbReference>
<dbReference type="SUPFAM" id="SSF57184">
    <property type="entry name" value="Growth factor receptor domain"/>
    <property type="match status" value="1"/>
</dbReference>
<dbReference type="GO" id="GO:0005737">
    <property type="term" value="C:cytoplasm"/>
    <property type="evidence" value="ECO:0007669"/>
    <property type="project" value="TreeGrafter"/>
</dbReference>
<dbReference type="OrthoDB" id="311195at2759"/>
<keyword evidence="3 8" id="KW-0479">Metal-binding</keyword>
<dbReference type="Pfam" id="PF01457">
    <property type="entry name" value="Peptidase_M8"/>
    <property type="match status" value="2"/>
</dbReference>
<dbReference type="InterPro" id="IPR009030">
    <property type="entry name" value="Growth_fac_rcpt_cys_sf"/>
</dbReference>
<keyword evidence="4" id="KW-0378">Hydrolase</keyword>
<dbReference type="AlphaFoldDB" id="A0A0V0QL21"/>
<dbReference type="EMBL" id="LDAU01000149">
    <property type="protein sequence ID" value="KRX02932.1"/>
    <property type="molecule type" value="Genomic_DNA"/>
</dbReference>
<keyword evidence="9" id="KW-1015">Disulfide bond</keyword>
<dbReference type="CDD" id="cd00054">
    <property type="entry name" value="EGF_CA"/>
    <property type="match status" value="1"/>
</dbReference>
<feature type="binding site" evidence="8">
    <location>
        <position position="204"/>
    </location>
    <ligand>
        <name>Zn(2+)</name>
        <dbReference type="ChEBI" id="CHEBI:29105"/>
        <note>catalytic</note>
    </ligand>
</feature>
<dbReference type="InterPro" id="IPR006212">
    <property type="entry name" value="Furin_repeat"/>
</dbReference>
<comment type="caution">
    <text evidence="9">Lacks conserved residue(s) required for the propagation of feature annotation.</text>
</comment>
<dbReference type="OMA" id="IQMEDNG"/>